<dbReference type="GO" id="GO:0000160">
    <property type="term" value="P:phosphorelay signal transduction system"/>
    <property type="evidence" value="ECO:0007669"/>
    <property type="project" value="UniProtKB-KW"/>
</dbReference>
<feature type="domain" description="Response regulatory" evidence="4">
    <location>
        <begin position="6"/>
        <end position="122"/>
    </location>
</feature>
<dbReference type="STRING" id="1313304.CALK_1119"/>
<evidence type="ECO:0000256" key="1">
    <source>
        <dbReference type="ARBA" id="ARBA00022553"/>
    </source>
</evidence>
<dbReference type="InterPro" id="IPR001789">
    <property type="entry name" value="Sig_transdc_resp-reg_receiver"/>
</dbReference>
<dbReference type="CDD" id="cd00156">
    <property type="entry name" value="REC"/>
    <property type="match status" value="1"/>
</dbReference>
<dbReference type="RefSeq" id="WP_022636604.1">
    <property type="nucleotide sequence ID" value="NZ_ASJR01000008.1"/>
</dbReference>
<reference evidence="5 6" key="1">
    <citation type="journal article" date="2013" name="Environ. Microbiol.">
        <title>Genome analysis of Chitinivibrio alkaliphilus gen. nov., sp. nov., a novel extremely haloalkaliphilic anaerobic chitinolytic bacterium from the candidate phylum Termite Group 3.</title>
        <authorList>
            <person name="Sorokin D.Y."/>
            <person name="Gumerov V.M."/>
            <person name="Rakitin A.L."/>
            <person name="Beletsky A.V."/>
            <person name="Damste J.S."/>
            <person name="Muyzer G."/>
            <person name="Mardanov A.V."/>
            <person name="Ravin N.V."/>
        </authorList>
    </citation>
    <scope>NUCLEOTIDE SEQUENCE [LARGE SCALE GENOMIC DNA]</scope>
    <source>
        <strain evidence="5 6">ACht1</strain>
    </source>
</reference>
<dbReference type="SMART" id="SM00448">
    <property type="entry name" value="REC"/>
    <property type="match status" value="1"/>
</dbReference>
<protein>
    <submittedName>
        <fullName evidence="5">Response regulator receiver protein</fullName>
    </submittedName>
</protein>
<dbReference type="PANTHER" id="PTHR44591:SF14">
    <property type="entry name" value="PROTEIN PILG"/>
    <property type="match status" value="1"/>
</dbReference>
<dbReference type="EMBL" id="ASJR01000008">
    <property type="protein sequence ID" value="ERP31903.1"/>
    <property type="molecule type" value="Genomic_DNA"/>
</dbReference>
<feature type="modified residue" description="4-aspartylphosphate" evidence="3">
    <location>
        <position position="54"/>
    </location>
</feature>
<evidence type="ECO:0000256" key="3">
    <source>
        <dbReference type="PROSITE-ProRule" id="PRU00169"/>
    </source>
</evidence>
<keyword evidence="1 3" id="KW-0597">Phosphoprotein</keyword>
<sequence length="126" mass="14217">MTAKAKILLIDDEPDILDLLEIFLYDEYEVHTASNGFEGLSLLKDTSVDCIIVDLMMPVMDGIQFLSRVRSMDEAASIPVIVATSFNSATIQERSLRKIGFYEVLLKPLSRKLLKTTVREALLEHK</sequence>
<evidence type="ECO:0000313" key="6">
    <source>
        <dbReference type="Proteomes" id="UP000017148"/>
    </source>
</evidence>
<gene>
    <name evidence="5" type="ORF">CALK_1119</name>
</gene>
<dbReference type="AlphaFoldDB" id="U7D7J7"/>
<organism evidence="5 6">
    <name type="scientific">Chitinivibrio alkaliphilus ACht1</name>
    <dbReference type="NCBI Taxonomy" id="1313304"/>
    <lineage>
        <taxon>Bacteria</taxon>
        <taxon>Pseudomonadati</taxon>
        <taxon>Fibrobacterota</taxon>
        <taxon>Chitinivibrionia</taxon>
        <taxon>Chitinivibrionales</taxon>
        <taxon>Chitinivibrionaceae</taxon>
        <taxon>Chitinivibrio</taxon>
    </lineage>
</organism>
<dbReference type="SUPFAM" id="SSF52172">
    <property type="entry name" value="CheY-like"/>
    <property type="match status" value="1"/>
</dbReference>
<dbReference type="eggNOG" id="COG2204">
    <property type="taxonomic scope" value="Bacteria"/>
</dbReference>
<comment type="caution">
    <text evidence="5">The sequence shown here is derived from an EMBL/GenBank/DDBJ whole genome shotgun (WGS) entry which is preliminary data.</text>
</comment>
<dbReference type="OrthoDB" id="159632at2"/>
<keyword evidence="6" id="KW-1185">Reference proteome</keyword>
<dbReference type="InterPro" id="IPR011006">
    <property type="entry name" value="CheY-like_superfamily"/>
</dbReference>
<evidence type="ECO:0000256" key="2">
    <source>
        <dbReference type="ARBA" id="ARBA00023012"/>
    </source>
</evidence>
<evidence type="ECO:0000259" key="4">
    <source>
        <dbReference type="PROSITE" id="PS50110"/>
    </source>
</evidence>
<dbReference type="Gene3D" id="3.40.50.2300">
    <property type="match status" value="1"/>
</dbReference>
<accession>U7D7J7</accession>
<evidence type="ECO:0000313" key="5">
    <source>
        <dbReference type="EMBL" id="ERP31903.1"/>
    </source>
</evidence>
<proteinExistence type="predicted"/>
<keyword evidence="2" id="KW-0902">Two-component regulatory system</keyword>
<dbReference type="PANTHER" id="PTHR44591">
    <property type="entry name" value="STRESS RESPONSE REGULATOR PROTEIN 1"/>
    <property type="match status" value="1"/>
</dbReference>
<dbReference type="InterPro" id="IPR050595">
    <property type="entry name" value="Bact_response_regulator"/>
</dbReference>
<name>U7D7J7_9BACT</name>
<dbReference type="PROSITE" id="PS50110">
    <property type="entry name" value="RESPONSE_REGULATORY"/>
    <property type="match status" value="1"/>
</dbReference>
<dbReference type="Proteomes" id="UP000017148">
    <property type="component" value="Unassembled WGS sequence"/>
</dbReference>
<dbReference type="Pfam" id="PF00072">
    <property type="entry name" value="Response_reg"/>
    <property type="match status" value="1"/>
</dbReference>